<feature type="non-terminal residue" evidence="1">
    <location>
        <position position="96"/>
    </location>
</feature>
<sequence>MIIENEGFVIKNTVTGRIHREPNKKSYANTTYKTEGAAKAGVTRTLKYYAKAIAEVEALEEAGEKAYVARFYNAYREATDEALERTYVNDPDTYEI</sequence>
<proteinExistence type="predicted"/>
<organism evidence="1">
    <name type="scientific">marine metagenome</name>
    <dbReference type="NCBI Taxonomy" id="408172"/>
    <lineage>
        <taxon>unclassified sequences</taxon>
        <taxon>metagenomes</taxon>
        <taxon>ecological metagenomes</taxon>
    </lineage>
</organism>
<reference evidence="1" key="1">
    <citation type="submission" date="2018-05" db="EMBL/GenBank/DDBJ databases">
        <authorList>
            <person name="Lanie J.A."/>
            <person name="Ng W.-L."/>
            <person name="Kazmierczak K.M."/>
            <person name="Andrzejewski T.M."/>
            <person name="Davidsen T.M."/>
            <person name="Wayne K.J."/>
            <person name="Tettelin H."/>
            <person name="Glass J.I."/>
            <person name="Rusch D."/>
            <person name="Podicherti R."/>
            <person name="Tsui H.-C.T."/>
            <person name="Winkler M.E."/>
        </authorList>
    </citation>
    <scope>NUCLEOTIDE SEQUENCE</scope>
</reference>
<dbReference type="AlphaFoldDB" id="A0A382H6D4"/>
<accession>A0A382H6D4</accession>
<dbReference type="EMBL" id="UINC01059431">
    <property type="protein sequence ID" value="SVB82830.1"/>
    <property type="molecule type" value="Genomic_DNA"/>
</dbReference>
<protein>
    <submittedName>
        <fullName evidence="1">Uncharacterized protein</fullName>
    </submittedName>
</protein>
<evidence type="ECO:0000313" key="1">
    <source>
        <dbReference type="EMBL" id="SVB82830.1"/>
    </source>
</evidence>
<gene>
    <name evidence="1" type="ORF">METZ01_LOCUS235684</name>
</gene>
<name>A0A382H6D4_9ZZZZ</name>